<evidence type="ECO:0000313" key="3">
    <source>
        <dbReference type="EMBL" id="MDN4494087.1"/>
    </source>
</evidence>
<keyword evidence="4" id="KW-1185">Reference proteome</keyword>
<evidence type="ECO:0000313" key="4">
    <source>
        <dbReference type="Proteomes" id="UP001172743"/>
    </source>
</evidence>
<proteinExistence type="predicted"/>
<dbReference type="EMBL" id="JAUHTQ010000007">
    <property type="protein sequence ID" value="MDN4494087.1"/>
    <property type="molecule type" value="Genomic_DNA"/>
</dbReference>
<protein>
    <submittedName>
        <fullName evidence="3">DUF5658 family protein</fullName>
    </submittedName>
</protein>
<reference evidence="3" key="1">
    <citation type="submission" date="2023-07" db="EMBL/GenBank/DDBJ databases">
        <title>Ureibacillus sp. isolated from freshwater well.</title>
        <authorList>
            <person name="Kirdat K."/>
            <person name="Bhatt A."/>
            <person name="Teware R."/>
            <person name="Bhavsar Y."/>
            <person name="Yadav A."/>
        </authorList>
    </citation>
    <scope>NUCLEOTIDE SEQUENCE</scope>
    <source>
        <strain evidence="3">BA0131</strain>
    </source>
</reference>
<evidence type="ECO:0000259" key="2">
    <source>
        <dbReference type="Pfam" id="PF18902"/>
    </source>
</evidence>
<feature type="transmembrane region" description="Helical" evidence="1">
    <location>
        <begin position="7"/>
        <end position="29"/>
    </location>
</feature>
<keyword evidence="1" id="KW-0812">Transmembrane</keyword>
<feature type="transmembrane region" description="Helical" evidence="1">
    <location>
        <begin position="49"/>
        <end position="70"/>
    </location>
</feature>
<evidence type="ECO:0000256" key="1">
    <source>
        <dbReference type="SAM" id="Phobius"/>
    </source>
</evidence>
<keyword evidence="1" id="KW-1133">Transmembrane helix</keyword>
<feature type="domain" description="DUF5658" evidence="2">
    <location>
        <begin position="12"/>
        <end position="104"/>
    </location>
</feature>
<feature type="transmembrane region" description="Helical" evidence="1">
    <location>
        <begin position="82"/>
        <end position="103"/>
    </location>
</feature>
<organism evidence="3 4">
    <name type="scientific">Ureibacillus aquaedulcis</name>
    <dbReference type="NCBI Taxonomy" id="3058421"/>
    <lineage>
        <taxon>Bacteria</taxon>
        <taxon>Bacillati</taxon>
        <taxon>Bacillota</taxon>
        <taxon>Bacilli</taxon>
        <taxon>Bacillales</taxon>
        <taxon>Caryophanaceae</taxon>
        <taxon>Ureibacillus</taxon>
    </lineage>
</organism>
<dbReference type="RefSeq" id="WP_301138395.1">
    <property type="nucleotide sequence ID" value="NZ_JAUHTQ010000007.1"/>
</dbReference>
<sequence>MNKKNIILFGISIAFLNLFDGIATNYGLMKEFIEEMNPVMDFIISFNPALFLVLKTGLSLLILFVSYSVYKNSKVHFQKLYLISLVGVFCLYAGICSMHLYWLSLL</sequence>
<dbReference type="Proteomes" id="UP001172743">
    <property type="component" value="Unassembled WGS sequence"/>
</dbReference>
<keyword evidence="1" id="KW-0472">Membrane</keyword>
<dbReference type="InterPro" id="IPR043717">
    <property type="entry name" value="DUF5658"/>
</dbReference>
<gene>
    <name evidence="3" type="ORF">QYB95_11100</name>
</gene>
<dbReference type="Pfam" id="PF18902">
    <property type="entry name" value="DUF5658"/>
    <property type="match status" value="1"/>
</dbReference>
<comment type="caution">
    <text evidence="3">The sequence shown here is derived from an EMBL/GenBank/DDBJ whole genome shotgun (WGS) entry which is preliminary data.</text>
</comment>
<accession>A0ABT8GRS7</accession>
<name>A0ABT8GRS7_9BACL</name>